<proteinExistence type="predicted"/>
<evidence type="ECO:0000313" key="3">
    <source>
        <dbReference type="Proteomes" id="UP001500064"/>
    </source>
</evidence>
<feature type="region of interest" description="Disordered" evidence="1">
    <location>
        <begin position="28"/>
        <end position="166"/>
    </location>
</feature>
<evidence type="ECO:0000313" key="2">
    <source>
        <dbReference type="EMBL" id="GAA1611379.1"/>
    </source>
</evidence>
<protein>
    <submittedName>
        <fullName evidence="2">Uncharacterized protein</fullName>
    </submittedName>
</protein>
<dbReference type="EMBL" id="BAAAMU010000002">
    <property type="protein sequence ID" value="GAA1611379.1"/>
    <property type="molecule type" value="Genomic_DNA"/>
</dbReference>
<comment type="caution">
    <text evidence="2">The sequence shown here is derived from an EMBL/GenBank/DDBJ whole genome shotgun (WGS) entry which is preliminary data.</text>
</comment>
<dbReference type="Proteomes" id="UP001500064">
    <property type="component" value="Unassembled WGS sequence"/>
</dbReference>
<feature type="compositionally biased region" description="Gly residues" evidence="1">
    <location>
        <begin position="47"/>
        <end position="75"/>
    </location>
</feature>
<organism evidence="2 3">
    <name type="scientific">Nonomuraea maheshkhaliensis</name>
    <dbReference type="NCBI Taxonomy" id="419590"/>
    <lineage>
        <taxon>Bacteria</taxon>
        <taxon>Bacillati</taxon>
        <taxon>Actinomycetota</taxon>
        <taxon>Actinomycetes</taxon>
        <taxon>Streptosporangiales</taxon>
        <taxon>Streptosporangiaceae</taxon>
        <taxon>Nonomuraea</taxon>
    </lineage>
</organism>
<keyword evidence="3" id="KW-1185">Reference proteome</keyword>
<accession>A0ABN2ELU7</accession>
<name>A0ABN2ELU7_9ACTN</name>
<gene>
    <name evidence="2" type="ORF">GCM10009733_004290</name>
</gene>
<evidence type="ECO:0000256" key="1">
    <source>
        <dbReference type="SAM" id="MobiDB-lite"/>
    </source>
</evidence>
<reference evidence="2 3" key="1">
    <citation type="journal article" date="2019" name="Int. J. Syst. Evol. Microbiol.">
        <title>The Global Catalogue of Microorganisms (GCM) 10K type strain sequencing project: providing services to taxonomists for standard genome sequencing and annotation.</title>
        <authorList>
            <consortium name="The Broad Institute Genomics Platform"/>
            <consortium name="The Broad Institute Genome Sequencing Center for Infectious Disease"/>
            <person name="Wu L."/>
            <person name="Ma J."/>
        </authorList>
    </citation>
    <scope>NUCLEOTIDE SEQUENCE [LARGE SCALE GENOMIC DNA]</scope>
    <source>
        <strain evidence="2 3">JCM 13929</strain>
    </source>
</reference>
<sequence length="267" mass="26125">MAGVLVLAGGAAGLLGVIGALSGEGGTSPAFGSADRSPGAVAREDGLPGGSDGSPAAGLGGAPTVGGGGSPGEPGKGVASAGAGTRQAPRAQAFGPTGQADPVRPGPARGGTGGEGAVREGTAREGGAADPGMVAGSTTAEDVLAGGPDPADGEGHKADGPSRHTDQEAARYFRANWGPGDRAMKRLKDIRTVGGYLRIYTDLPETADNSLTAITLCERGLAYMHERGVADPVVFVQAEFGGNGNPVLANILGRSDRSCRVTHPAPG</sequence>
<feature type="compositionally biased region" description="Basic and acidic residues" evidence="1">
    <location>
        <begin position="153"/>
        <end position="166"/>
    </location>
</feature>